<organism evidence="1">
    <name type="scientific">uncultured Caudovirales phage</name>
    <dbReference type="NCBI Taxonomy" id="2100421"/>
    <lineage>
        <taxon>Viruses</taxon>
        <taxon>Duplodnaviria</taxon>
        <taxon>Heunggongvirae</taxon>
        <taxon>Uroviricota</taxon>
        <taxon>Caudoviricetes</taxon>
        <taxon>Peduoviridae</taxon>
        <taxon>Maltschvirus</taxon>
        <taxon>Maltschvirus maltsch</taxon>
    </lineage>
</organism>
<reference evidence="1" key="1">
    <citation type="submission" date="2020-04" db="EMBL/GenBank/DDBJ databases">
        <authorList>
            <person name="Chiriac C."/>
            <person name="Salcher M."/>
            <person name="Ghai R."/>
            <person name="Kavagutti S V."/>
        </authorList>
    </citation>
    <scope>NUCLEOTIDE SEQUENCE</scope>
</reference>
<proteinExistence type="predicted"/>
<gene>
    <name evidence="1" type="ORF">UFOVP93_7</name>
</gene>
<name>A0A6J5L709_9CAUD</name>
<evidence type="ECO:0000313" key="1">
    <source>
        <dbReference type="EMBL" id="CAB4127669.1"/>
    </source>
</evidence>
<dbReference type="EMBL" id="LR796214">
    <property type="protein sequence ID" value="CAB4127669.1"/>
    <property type="molecule type" value="Genomic_DNA"/>
</dbReference>
<sequence length="255" mass="26605">MTNLIIPNSPIVNAGVLYANGVGIAKTAAQTLSMALGAARDSTNTNDIILTAPVSINGAYVGANGVDVAVLADSSLYAVYEIGDSTEYQPTAALLSLNATQPNLPGGFPQGGYDMYRRVGWVRTDGSAYILQFWEYGSDETRTYYYDVGISVLSAGAATSFTAVNLSTAVPPVATEVLVNYTFTGTATTDIAEFLPYGSTASSGIVQISGGVTTAQTGMVWIPCQLNSGVPEILYKVTGTATLTLLVVGFKDYIT</sequence>
<accession>A0A6J5L709</accession>
<protein>
    <submittedName>
        <fullName evidence="1">Uncharacterized protein</fullName>
    </submittedName>
</protein>